<dbReference type="Gene3D" id="3.40.50.300">
    <property type="entry name" value="P-loop containing nucleotide triphosphate hydrolases"/>
    <property type="match status" value="1"/>
</dbReference>
<comment type="caution">
    <text evidence="1">The sequence shown here is derived from an EMBL/GenBank/DDBJ whole genome shotgun (WGS) entry which is preliminary data.</text>
</comment>
<dbReference type="InterPro" id="IPR027417">
    <property type="entry name" value="P-loop_NTPase"/>
</dbReference>
<accession>A0A0F9NIU4</accession>
<dbReference type="GO" id="GO:0006261">
    <property type="term" value="P:DNA-templated DNA replication"/>
    <property type="evidence" value="ECO:0007669"/>
    <property type="project" value="TreeGrafter"/>
</dbReference>
<dbReference type="AlphaFoldDB" id="A0A0F9NIU4"/>
<dbReference type="InterPro" id="IPR050238">
    <property type="entry name" value="DNA_Rep/Repair_Clamp_Loader"/>
</dbReference>
<dbReference type="PANTHER" id="PTHR11669">
    <property type="entry name" value="REPLICATION FACTOR C / DNA POLYMERASE III GAMMA-TAU SUBUNIT"/>
    <property type="match status" value="1"/>
</dbReference>
<dbReference type="SUPFAM" id="SSF52540">
    <property type="entry name" value="P-loop containing nucleoside triphosphate hydrolases"/>
    <property type="match status" value="1"/>
</dbReference>
<reference evidence="1" key="1">
    <citation type="journal article" date="2015" name="Nature">
        <title>Complex archaea that bridge the gap between prokaryotes and eukaryotes.</title>
        <authorList>
            <person name="Spang A."/>
            <person name="Saw J.H."/>
            <person name="Jorgensen S.L."/>
            <person name="Zaremba-Niedzwiedzka K."/>
            <person name="Martijn J."/>
            <person name="Lind A.E."/>
            <person name="van Eijk R."/>
            <person name="Schleper C."/>
            <person name="Guy L."/>
            <person name="Ettema T.J."/>
        </authorList>
    </citation>
    <scope>NUCLEOTIDE SEQUENCE</scope>
</reference>
<organism evidence="1">
    <name type="scientific">marine sediment metagenome</name>
    <dbReference type="NCBI Taxonomy" id="412755"/>
    <lineage>
        <taxon>unclassified sequences</taxon>
        <taxon>metagenomes</taxon>
        <taxon>ecological metagenomes</taxon>
    </lineage>
</organism>
<protein>
    <recommendedName>
        <fullName evidence="2">DNA polymerase III subunit delta</fullName>
    </recommendedName>
</protein>
<name>A0A0F9NIU4_9ZZZZ</name>
<evidence type="ECO:0000313" key="1">
    <source>
        <dbReference type="EMBL" id="KKN17779.1"/>
    </source>
</evidence>
<dbReference type="PANTHER" id="PTHR11669:SF8">
    <property type="entry name" value="DNA POLYMERASE III SUBUNIT DELTA"/>
    <property type="match status" value="1"/>
</dbReference>
<proteinExistence type="predicted"/>
<dbReference type="EMBL" id="LAZR01003489">
    <property type="protein sequence ID" value="KKN17779.1"/>
    <property type="molecule type" value="Genomic_DNA"/>
</dbReference>
<evidence type="ECO:0008006" key="2">
    <source>
        <dbReference type="Google" id="ProtNLM"/>
    </source>
</evidence>
<gene>
    <name evidence="1" type="ORF">LCGC14_0962320</name>
</gene>
<dbReference type="Pfam" id="PF13177">
    <property type="entry name" value="DNA_pol3_delta2"/>
    <property type="match status" value="1"/>
</dbReference>
<sequence>MPLPWLHDTQARLAQSYRAERFHHAQLFCGPVGVGKFELSDELGNALLCQNIAKQIAAQNNVLKPCGQCKSCLLTLAGTHPDKRLTQVDGQSIGVDDIRGISDFMNHSAAQNGNKVAIIENCEKMTTAAANALLKTLEEPTNSRFLILTTSQPEQLPATILSRCAKSDVKITNTALAQQWLEALDIPNYSWLALFYNQPLQVKHWQQQDQLKNIDTLYKFATEFKQSHNFKALVDIINKQPELVRIFTLFLSVQLKQQLLQGMSFDAYQSAQNALGEFLQNNTQVLGLNLPLAVSRLAYTLRNS</sequence>